<organism evidence="2 3">
    <name type="scientific">Leptospira bouyouniensis</name>
    <dbReference type="NCBI Taxonomy" id="2484911"/>
    <lineage>
        <taxon>Bacteria</taxon>
        <taxon>Pseudomonadati</taxon>
        <taxon>Spirochaetota</taxon>
        <taxon>Spirochaetia</taxon>
        <taxon>Leptospirales</taxon>
        <taxon>Leptospiraceae</taxon>
        <taxon>Leptospira</taxon>
    </lineage>
</organism>
<evidence type="ECO:0000313" key="2">
    <source>
        <dbReference type="EMBL" id="TGL06484.1"/>
    </source>
</evidence>
<evidence type="ECO:0000256" key="1">
    <source>
        <dbReference type="SAM" id="Phobius"/>
    </source>
</evidence>
<proteinExistence type="predicted"/>
<name>A0A7I0HS14_9LEPT</name>
<comment type="caution">
    <text evidence="2">The sequence shown here is derived from an EMBL/GenBank/DDBJ whole genome shotgun (WGS) entry which is preliminary data.</text>
</comment>
<dbReference type="AlphaFoldDB" id="A0A7I0HS14"/>
<keyword evidence="1" id="KW-1133">Transmembrane helix</keyword>
<dbReference type="EMBL" id="RQFT01000008">
    <property type="protein sequence ID" value="TGL06484.1"/>
    <property type="molecule type" value="Genomic_DNA"/>
</dbReference>
<feature type="transmembrane region" description="Helical" evidence="1">
    <location>
        <begin position="91"/>
        <end position="113"/>
    </location>
</feature>
<gene>
    <name evidence="2" type="ORF">EHQ43_08715</name>
</gene>
<protein>
    <submittedName>
        <fullName evidence="2">Uncharacterized protein</fullName>
    </submittedName>
</protein>
<evidence type="ECO:0000313" key="3">
    <source>
        <dbReference type="Proteomes" id="UP000297641"/>
    </source>
</evidence>
<dbReference type="RefSeq" id="WP_135770833.1">
    <property type="nucleotide sequence ID" value="NZ_RQFT01000008.1"/>
</dbReference>
<keyword evidence="1" id="KW-0472">Membrane</keyword>
<sequence>MKIVYSILILLFVSIRCSSLPISEPATKAYADSLKEKAKSIREKPNASKEEIETANELERAADLIQVTGKQSGESQEVIQDLSYKAGQIDFFHWLVGIIIFGALLYFVGPLLLKRY</sequence>
<keyword evidence="1" id="KW-0812">Transmembrane</keyword>
<reference evidence="2 3" key="1">
    <citation type="journal article" date="2019" name="PLoS Negl. Trop. Dis.">
        <title>Revisiting the worldwide diversity of Leptospira species in the environment.</title>
        <authorList>
            <person name="Vincent A.T."/>
            <person name="Schiettekatte O."/>
            <person name="Bourhy P."/>
            <person name="Veyrier F.J."/>
            <person name="Picardeau M."/>
        </authorList>
    </citation>
    <scope>NUCLEOTIDE SEQUENCE [LARGE SCALE GENOMIC DNA]</scope>
    <source>
        <strain evidence="2 3">201800273</strain>
    </source>
</reference>
<dbReference type="Proteomes" id="UP000297641">
    <property type="component" value="Unassembled WGS sequence"/>
</dbReference>
<accession>A0A7I0HS14</accession>